<feature type="domain" description="CCHC-type" evidence="4">
    <location>
        <begin position="285"/>
        <end position="300"/>
    </location>
</feature>
<keyword evidence="2" id="KW-0862">Zinc</keyword>
<keyword evidence="6" id="KW-1185">Reference proteome</keyword>
<evidence type="ECO:0000313" key="5">
    <source>
        <dbReference type="EMBL" id="MBW0539047.1"/>
    </source>
</evidence>
<protein>
    <recommendedName>
        <fullName evidence="4">CCHC-type domain-containing protein</fullName>
    </recommendedName>
</protein>
<feature type="region of interest" description="Disordered" evidence="3">
    <location>
        <begin position="300"/>
        <end position="320"/>
    </location>
</feature>
<dbReference type="Proteomes" id="UP000765509">
    <property type="component" value="Unassembled WGS sequence"/>
</dbReference>
<evidence type="ECO:0000313" key="6">
    <source>
        <dbReference type="Proteomes" id="UP000765509"/>
    </source>
</evidence>
<dbReference type="InterPro" id="IPR036875">
    <property type="entry name" value="Znf_CCHC_sf"/>
</dbReference>
<accession>A0A9Q3FIE8</accession>
<sequence>MSDKKFDIDDLRAALSGNDSNAILKRQVEIDRLGEGITPRLTSDGLTFHRWSRSLNRLIERTHRVENYFGSEEKDANRERNAEIRSLIEKSIDTSLKSSIEDEDEARQSFACLRRQFKKLSWSHVMNLFDDIVNASEASENLAEAYTATKNTVTNLKSAIGSNWTDEILIAIFFHHRNKKHFHEISNAMDTKVSIEKTINIRSNDILQVAQRFQRRATNLPLNNQPSIMAASASKQQTPSRMMGQGHRPGGSNTPGRTRPSTNRIPISQQSEAWARHFLSPRFPCLHCYEWGHWAQDCPRKKAGKPATEDPRIKNPSATL</sequence>
<evidence type="ECO:0000256" key="3">
    <source>
        <dbReference type="SAM" id="MobiDB-lite"/>
    </source>
</evidence>
<dbReference type="AlphaFoldDB" id="A0A9Q3FIE8"/>
<proteinExistence type="predicted"/>
<dbReference type="GO" id="GO:0008270">
    <property type="term" value="F:zinc ion binding"/>
    <property type="evidence" value="ECO:0007669"/>
    <property type="project" value="UniProtKB-KW"/>
</dbReference>
<feature type="non-terminal residue" evidence="5">
    <location>
        <position position="320"/>
    </location>
</feature>
<dbReference type="Gene3D" id="4.10.60.10">
    <property type="entry name" value="Zinc finger, CCHC-type"/>
    <property type="match status" value="1"/>
</dbReference>
<dbReference type="PROSITE" id="PS50158">
    <property type="entry name" value="ZF_CCHC"/>
    <property type="match status" value="1"/>
</dbReference>
<evidence type="ECO:0000259" key="4">
    <source>
        <dbReference type="PROSITE" id="PS50158"/>
    </source>
</evidence>
<dbReference type="SUPFAM" id="SSF57756">
    <property type="entry name" value="Retrovirus zinc finger-like domains"/>
    <property type="match status" value="1"/>
</dbReference>
<dbReference type="GO" id="GO:0006397">
    <property type="term" value="P:mRNA processing"/>
    <property type="evidence" value="ECO:0007669"/>
    <property type="project" value="UniProtKB-KW"/>
</dbReference>
<comment type="caution">
    <text evidence="5">The sequence shown here is derived from an EMBL/GenBank/DDBJ whole genome shotgun (WGS) entry which is preliminary data.</text>
</comment>
<dbReference type="OrthoDB" id="1408296at2759"/>
<gene>
    <name evidence="5" type="ORF">O181_078762</name>
</gene>
<feature type="region of interest" description="Disordered" evidence="3">
    <location>
        <begin position="230"/>
        <end position="264"/>
    </location>
</feature>
<keyword evidence="1" id="KW-0507">mRNA processing</keyword>
<reference evidence="5" key="1">
    <citation type="submission" date="2021-03" db="EMBL/GenBank/DDBJ databases">
        <title>Draft genome sequence of rust myrtle Austropuccinia psidii MF-1, a brazilian biotype.</title>
        <authorList>
            <person name="Quecine M.C."/>
            <person name="Pachon D.M.R."/>
            <person name="Bonatelli M.L."/>
            <person name="Correr F.H."/>
            <person name="Franceschini L.M."/>
            <person name="Leite T.F."/>
            <person name="Margarido G.R.A."/>
            <person name="Almeida C.A."/>
            <person name="Ferrarezi J.A."/>
            <person name="Labate C.A."/>
        </authorList>
    </citation>
    <scope>NUCLEOTIDE SEQUENCE</scope>
    <source>
        <strain evidence="5">MF-1</strain>
    </source>
</reference>
<keyword evidence="2" id="KW-0863">Zinc-finger</keyword>
<evidence type="ECO:0000256" key="1">
    <source>
        <dbReference type="ARBA" id="ARBA00022664"/>
    </source>
</evidence>
<dbReference type="EMBL" id="AVOT02043639">
    <property type="protein sequence ID" value="MBW0539047.1"/>
    <property type="molecule type" value="Genomic_DNA"/>
</dbReference>
<name>A0A9Q3FIE8_9BASI</name>
<feature type="compositionally biased region" description="Polar residues" evidence="3">
    <location>
        <begin position="251"/>
        <end position="264"/>
    </location>
</feature>
<dbReference type="InterPro" id="IPR001878">
    <property type="entry name" value="Znf_CCHC"/>
</dbReference>
<organism evidence="5 6">
    <name type="scientific">Austropuccinia psidii MF-1</name>
    <dbReference type="NCBI Taxonomy" id="1389203"/>
    <lineage>
        <taxon>Eukaryota</taxon>
        <taxon>Fungi</taxon>
        <taxon>Dikarya</taxon>
        <taxon>Basidiomycota</taxon>
        <taxon>Pucciniomycotina</taxon>
        <taxon>Pucciniomycetes</taxon>
        <taxon>Pucciniales</taxon>
        <taxon>Sphaerophragmiaceae</taxon>
        <taxon>Austropuccinia</taxon>
    </lineage>
</organism>
<feature type="compositionally biased region" description="Polar residues" evidence="3">
    <location>
        <begin position="230"/>
        <end position="240"/>
    </location>
</feature>
<dbReference type="GO" id="GO:0003676">
    <property type="term" value="F:nucleic acid binding"/>
    <property type="evidence" value="ECO:0007669"/>
    <property type="project" value="InterPro"/>
</dbReference>
<keyword evidence="2" id="KW-0479">Metal-binding</keyword>
<evidence type="ECO:0000256" key="2">
    <source>
        <dbReference type="PROSITE-ProRule" id="PRU00047"/>
    </source>
</evidence>